<evidence type="ECO:0000256" key="6">
    <source>
        <dbReference type="ARBA" id="ARBA00022781"/>
    </source>
</evidence>
<feature type="coiled-coil region" evidence="15">
    <location>
        <begin position="56"/>
        <end position="138"/>
    </location>
</feature>
<dbReference type="InterPro" id="IPR005864">
    <property type="entry name" value="ATP_synth_F0_bsu_bac"/>
</dbReference>
<keyword evidence="9 13" id="KW-0472">Membrane</keyword>
<evidence type="ECO:0000256" key="1">
    <source>
        <dbReference type="ARBA" id="ARBA00005513"/>
    </source>
</evidence>
<dbReference type="EMBL" id="FOXX01000005">
    <property type="protein sequence ID" value="SFQ59907.1"/>
    <property type="molecule type" value="Genomic_DNA"/>
</dbReference>
<dbReference type="SUPFAM" id="SSF81573">
    <property type="entry name" value="F1F0 ATP synthase subunit B, membrane domain"/>
    <property type="match status" value="1"/>
</dbReference>
<dbReference type="CDD" id="cd06503">
    <property type="entry name" value="ATP-synt_Fo_b"/>
    <property type="match status" value="1"/>
</dbReference>
<dbReference type="Proteomes" id="UP000182762">
    <property type="component" value="Unassembled WGS sequence"/>
</dbReference>
<keyword evidence="5 13" id="KW-0812">Transmembrane</keyword>
<keyword evidence="7 13" id="KW-1133">Transmembrane helix</keyword>
<proteinExistence type="inferred from homology"/>
<evidence type="ECO:0000256" key="14">
    <source>
        <dbReference type="RuleBase" id="RU003848"/>
    </source>
</evidence>
<dbReference type="InterPro" id="IPR028987">
    <property type="entry name" value="ATP_synth_B-like_membr_sf"/>
</dbReference>
<evidence type="ECO:0000256" key="10">
    <source>
        <dbReference type="ARBA" id="ARBA00023310"/>
    </source>
</evidence>
<protein>
    <recommendedName>
        <fullName evidence="13">ATP synthase subunit b</fullName>
    </recommendedName>
    <alternativeName>
        <fullName evidence="13">ATP synthase F(0) sector subunit b</fullName>
    </alternativeName>
    <alternativeName>
        <fullName evidence="13">ATPase subunit I</fullName>
    </alternativeName>
    <alternativeName>
        <fullName evidence="13">F-type ATPase subunit b</fullName>
        <shortName evidence="13">F-ATPase subunit b</shortName>
    </alternativeName>
</protein>
<keyword evidence="15" id="KW-0175">Coiled coil</keyword>
<dbReference type="GeneID" id="93710894"/>
<feature type="transmembrane region" description="Helical" evidence="13">
    <location>
        <begin position="23"/>
        <end position="42"/>
    </location>
</feature>
<organism evidence="16 17">
    <name type="scientific">Priestia endophytica DSM 13796</name>
    <dbReference type="NCBI Taxonomy" id="1121089"/>
    <lineage>
        <taxon>Bacteria</taxon>
        <taxon>Bacillati</taxon>
        <taxon>Bacillota</taxon>
        <taxon>Bacilli</taxon>
        <taxon>Bacillales</taxon>
        <taxon>Bacillaceae</taxon>
        <taxon>Priestia</taxon>
    </lineage>
</organism>
<dbReference type="PANTHER" id="PTHR33445:SF1">
    <property type="entry name" value="ATP SYNTHASE SUBUNIT B"/>
    <property type="match status" value="1"/>
</dbReference>
<evidence type="ECO:0000256" key="2">
    <source>
        <dbReference type="ARBA" id="ARBA00022448"/>
    </source>
</evidence>
<evidence type="ECO:0000256" key="15">
    <source>
        <dbReference type="SAM" id="Coils"/>
    </source>
</evidence>
<keyword evidence="17" id="KW-1185">Reference proteome</keyword>
<keyword evidence="3 13" id="KW-1003">Cell membrane</keyword>
<evidence type="ECO:0000256" key="13">
    <source>
        <dbReference type="HAMAP-Rule" id="MF_01398"/>
    </source>
</evidence>
<comment type="caution">
    <text evidence="16">The sequence shown here is derived from an EMBL/GenBank/DDBJ whole genome shotgun (WGS) entry which is preliminary data.</text>
</comment>
<comment type="function">
    <text evidence="13">Component of the F(0) channel, it forms part of the peripheral stalk, linking F(1) to F(0).</text>
</comment>
<keyword evidence="4 13" id="KW-0138">CF(0)</keyword>
<sequence>MSVLNPDSLMLGAAGGGFLVGDMLFQLVMFIILLVLLKIFAWKPIMGIMKKREQYIADEIDQAEQSNAEARKLAEEQREILKNSRQEIQTMMEEARKTADEKKEEIIAAARNEAQRLKESAKREIELEKEQAMDSVREQVASLSVLIASKVIEKELSEDDQEQLIKQYINEVGRA</sequence>
<evidence type="ECO:0000313" key="17">
    <source>
        <dbReference type="Proteomes" id="UP000182762"/>
    </source>
</evidence>
<evidence type="ECO:0000256" key="8">
    <source>
        <dbReference type="ARBA" id="ARBA00023065"/>
    </source>
</evidence>
<keyword evidence="8 13" id="KW-0406">Ion transport</keyword>
<keyword evidence="2 13" id="KW-0813">Transport</keyword>
<comment type="similarity">
    <text evidence="1 13 14">Belongs to the ATPase B chain family.</text>
</comment>
<dbReference type="RefSeq" id="WP_061804793.1">
    <property type="nucleotide sequence ID" value="NZ_FOXX01000005.1"/>
</dbReference>
<evidence type="ECO:0000256" key="5">
    <source>
        <dbReference type="ARBA" id="ARBA00022692"/>
    </source>
</evidence>
<evidence type="ECO:0000256" key="3">
    <source>
        <dbReference type="ARBA" id="ARBA00022475"/>
    </source>
</evidence>
<gene>
    <name evidence="13" type="primary">atpF</name>
    <name evidence="16" type="ORF">SAMN02745910_02236</name>
</gene>
<comment type="function">
    <text evidence="11 13">F(1)F(0) ATP synthase produces ATP from ADP in the presence of a proton or sodium gradient. F-type ATPases consist of two structural domains, F(1) containing the extramembraneous catalytic core and F(0) containing the membrane proton channel, linked together by a central stalk and a peripheral stalk. During catalysis, ATP synthesis in the catalytic domain of F(1) is coupled via a rotary mechanism of the central stalk subunits to proton translocation.</text>
</comment>
<evidence type="ECO:0000256" key="9">
    <source>
        <dbReference type="ARBA" id="ARBA00023136"/>
    </source>
</evidence>
<evidence type="ECO:0000256" key="4">
    <source>
        <dbReference type="ARBA" id="ARBA00022547"/>
    </source>
</evidence>
<dbReference type="Pfam" id="PF00430">
    <property type="entry name" value="ATP-synt_B"/>
    <property type="match status" value="1"/>
</dbReference>
<comment type="subunit">
    <text evidence="13">F-type ATPases have 2 components, F(1) - the catalytic core - and F(0) - the membrane proton channel. F(1) has five subunits: alpha(3), beta(3), gamma(1), delta(1), epsilon(1). F(0) has three main subunits: a(1), b(2) and c(10-14). The alpha and beta chains form an alternating ring which encloses part of the gamma chain. F(1) is attached to F(0) by a central stalk formed by the gamma and epsilon chains, while a peripheral stalk is formed by the delta and b chains.</text>
</comment>
<evidence type="ECO:0000256" key="7">
    <source>
        <dbReference type="ARBA" id="ARBA00022989"/>
    </source>
</evidence>
<dbReference type="NCBIfam" id="TIGR01144">
    <property type="entry name" value="ATP_synt_b"/>
    <property type="match status" value="1"/>
</dbReference>
<dbReference type="PANTHER" id="PTHR33445">
    <property type="entry name" value="ATP SYNTHASE SUBUNIT B', CHLOROPLASTIC"/>
    <property type="match status" value="1"/>
</dbReference>
<dbReference type="InterPro" id="IPR050059">
    <property type="entry name" value="ATP_synthase_B_chain"/>
</dbReference>
<dbReference type="HAMAP" id="MF_01398">
    <property type="entry name" value="ATP_synth_b_bprime"/>
    <property type="match status" value="1"/>
</dbReference>
<name>A0A1I5ZUK0_9BACI</name>
<comment type="subcellular location">
    <subcellularLocation>
        <location evidence="13">Cell membrane</location>
        <topology evidence="13">Single-pass membrane protein</topology>
    </subcellularLocation>
    <subcellularLocation>
        <location evidence="12">Endomembrane system</location>
        <topology evidence="12">Single-pass membrane protein</topology>
    </subcellularLocation>
</comment>
<evidence type="ECO:0000256" key="11">
    <source>
        <dbReference type="ARBA" id="ARBA00025198"/>
    </source>
</evidence>
<accession>A0A1I5ZUK0</accession>
<keyword evidence="6 13" id="KW-0375">Hydrogen ion transport</keyword>
<keyword evidence="10 13" id="KW-0066">ATP synthesis</keyword>
<evidence type="ECO:0000313" key="16">
    <source>
        <dbReference type="EMBL" id="SFQ59907.1"/>
    </source>
</evidence>
<dbReference type="InterPro" id="IPR002146">
    <property type="entry name" value="ATP_synth_b/b'su_bac/chlpt"/>
</dbReference>
<reference evidence="16 17" key="1">
    <citation type="submission" date="2016-10" db="EMBL/GenBank/DDBJ databases">
        <authorList>
            <person name="Varghese N."/>
            <person name="Submissions S."/>
        </authorList>
    </citation>
    <scope>NUCLEOTIDE SEQUENCE [LARGE SCALE GENOMIC DNA]</scope>
    <source>
        <strain evidence="16 17">DSM 13796</strain>
    </source>
</reference>
<evidence type="ECO:0000256" key="12">
    <source>
        <dbReference type="ARBA" id="ARBA00037847"/>
    </source>
</evidence>